<comment type="caution">
    <text evidence="2">The sequence shown here is derived from an EMBL/GenBank/DDBJ whole genome shotgun (WGS) entry which is preliminary data.</text>
</comment>
<reference evidence="2" key="1">
    <citation type="journal article" date="2021" name="Nat. Commun.">
        <title>Genetic determinants of endophytism in the Arabidopsis root mycobiome.</title>
        <authorList>
            <person name="Mesny F."/>
            <person name="Miyauchi S."/>
            <person name="Thiergart T."/>
            <person name="Pickel B."/>
            <person name="Atanasova L."/>
            <person name="Karlsson M."/>
            <person name="Huettel B."/>
            <person name="Barry K.W."/>
            <person name="Haridas S."/>
            <person name="Chen C."/>
            <person name="Bauer D."/>
            <person name="Andreopoulos W."/>
            <person name="Pangilinan J."/>
            <person name="LaButti K."/>
            <person name="Riley R."/>
            <person name="Lipzen A."/>
            <person name="Clum A."/>
            <person name="Drula E."/>
            <person name="Henrissat B."/>
            <person name="Kohler A."/>
            <person name="Grigoriev I.V."/>
            <person name="Martin F.M."/>
            <person name="Hacquard S."/>
        </authorList>
    </citation>
    <scope>NUCLEOTIDE SEQUENCE</scope>
    <source>
        <strain evidence="2">MPI-CAGE-AT-0021</strain>
    </source>
</reference>
<name>A0A9P9D561_9HYPO</name>
<dbReference type="CDD" id="cd09917">
    <property type="entry name" value="F-box_SF"/>
    <property type="match status" value="1"/>
</dbReference>
<evidence type="ECO:0000259" key="1">
    <source>
        <dbReference type="PROSITE" id="PS50181"/>
    </source>
</evidence>
<evidence type="ECO:0000313" key="2">
    <source>
        <dbReference type="EMBL" id="KAH7112601.1"/>
    </source>
</evidence>
<feature type="domain" description="F-box" evidence="1">
    <location>
        <begin position="2"/>
        <end position="51"/>
    </location>
</feature>
<dbReference type="OrthoDB" id="5279008at2759"/>
<evidence type="ECO:0000313" key="3">
    <source>
        <dbReference type="Proteomes" id="UP000717696"/>
    </source>
</evidence>
<organism evidence="2 3">
    <name type="scientific">Dactylonectria estremocensis</name>
    <dbReference type="NCBI Taxonomy" id="1079267"/>
    <lineage>
        <taxon>Eukaryota</taxon>
        <taxon>Fungi</taxon>
        <taxon>Dikarya</taxon>
        <taxon>Ascomycota</taxon>
        <taxon>Pezizomycotina</taxon>
        <taxon>Sordariomycetes</taxon>
        <taxon>Hypocreomycetidae</taxon>
        <taxon>Hypocreales</taxon>
        <taxon>Nectriaceae</taxon>
        <taxon>Dactylonectria</taxon>
    </lineage>
</organism>
<sequence>MAPRLHHLPLEIIDLILNEISSEDLLCIRQTCKELHARAAPRFACDYFQTRRVMFERRSLDTLADISKHHTLGRSVHTLEVCVYHLLPLEELEEIEPPFSEYEEMMKGVASGSGGTKSADTISSSPHDRYHRLSQLHKEAYLTHLEDQDQLIRAQYALECLTQAMTRLTQCNRIVIDDSNRPWGLDRLKRMIGVLPQRTLTFASTTSIELIRHILSAVLTAVVASKLDVEDLEISIGCLMQNANRISPHMLPSLPSPIISLRSLRLVLDPGLPKFASTLPWGSSLIRFVRLFPELSEFSLEFEDRDDFDRFAGFAAMLDIPKLEALTLYLIDCTGEQLADLLLHHKKTLREISFDGINLTDGAESWHSLIKEIREGLDITYFSMNGSMVGDIDVQGRERLEATDAQGLTDIIATLSVANRQTV</sequence>
<dbReference type="AlphaFoldDB" id="A0A9P9D561"/>
<protein>
    <recommendedName>
        <fullName evidence="1">F-box domain-containing protein</fullName>
    </recommendedName>
</protein>
<accession>A0A9P9D561</accession>
<proteinExistence type="predicted"/>
<keyword evidence="3" id="KW-1185">Reference proteome</keyword>
<dbReference type="InterPro" id="IPR001810">
    <property type="entry name" value="F-box_dom"/>
</dbReference>
<dbReference type="PROSITE" id="PS50181">
    <property type="entry name" value="FBOX"/>
    <property type="match status" value="1"/>
</dbReference>
<dbReference type="Proteomes" id="UP000717696">
    <property type="component" value="Unassembled WGS sequence"/>
</dbReference>
<dbReference type="EMBL" id="JAGMUU010000050">
    <property type="protein sequence ID" value="KAH7112601.1"/>
    <property type="molecule type" value="Genomic_DNA"/>
</dbReference>
<gene>
    <name evidence="2" type="ORF">B0J13DRAFT_575517</name>
</gene>